<gene>
    <name evidence="1" type="ORF">EYF80_010430</name>
</gene>
<accession>A0A4Z2ING0</accession>
<evidence type="ECO:0000313" key="2">
    <source>
        <dbReference type="Proteomes" id="UP000314294"/>
    </source>
</evidence>
<sequence>MAGLSSIGPYIHVYGKASQSRVHVQTLAQRWDGDWHGAAAISLLPNTSEQSDSTASSLSICTKRSCRPSLMPPISSRFRPKLSARCLHVFTTAASLL</sequence>
<keyword evidence="2" id="KW-1185">Reference proteome</keyword>
<proteinExistence type="predicted"/>
<name>A0A4Z2ING0_9TELE</name>
<comment type="caution">
    <text evidence="1">The sequence shown here is derived from an EMBL/GenBank/DDBJ whole genome shotgun (WGS) entry which is preliminary data.</text>
</comment>
<dbReference type="EMBL" id="SRLO01000065">
    <property type="protein sequence ID" value="TNN79406.1"/>
    <property type="molecule type" value="Genomic_DNA"/>
</dbReference>
<dbReference type="Proteomes" id="UP000314294">
    <property type="component" value="Unassembled WGS sequence"/>
</dbReference>
<organism evidence="1 2">
    <name type="scientific">Liparis tanakae</name>
    <name type="common">Tanaka's snailfish</name>
    <dbReference type="NCBI Taxonomy" id="230148"/>
    <lineage>
        <taxon>Eukaryota</taxon>
        <taxon>Metazoa</taxon>
        <taxon>Chordata</taxon>
        <taxon>Craniata</taxon>
        <taxon>Vertebrata</taxon>
        <taxon>Euteleostomi</taxon>
        <taxon>Actinopterygii</taxon>
        <taxon>Neopterygii</taxon>
        <taxon>Teleostei</taxon>
        <taxon>Neoteleostei</taxon>
        <taxon>Acanthomorphata</taxon>
        <taxon>Eupercaria</taxon>
        <taxon>Perciformes</taxon>
        <taxon>Cottioidei</taxon>
        <taxon>Cottales</taxon>
        <taxon>Liparidae</taxon>
        <taxon>Liparis</taxon>
    </lineage>
</organism>
<dbReference type="AlphaFoldDB" id="A0A4Z2ING0"/>
<reference evidence="1 2" key="1">
    <citation type="submission" date="2019-03" db="EMBL/GenBank/DDBJ databases">
        <title>First draft genome of Liparis tanakae, snailfish: a comprehensive survey of snailfish specific genes.</title>
        <authorList>
            <person name="Kim W."/>
            <person name="Song I."/>
            <person name="Jeong J.-H."/>
            <person name="Kim D."/>
            <person name="Kim S."/>
            <person name="Ryu S."/>
            <person name="Song J.Y."/>
            <person name="Lee S.K."/>
        </authorList>
    </citation>
    <scope>NUCLEOTIDE SEQUENCE [LARGE SCALE GENOMIC DNA]</scope>
    <source>
        <tissue evidence="1">Muscle</tissue>
    </source>
</reference>
<evidence type="ECO:0000313" key="1">
    <source>
        <dbReference type="EMBL" id="TNN79406.1"/>
    </source>
</evidence>
<protein>
    <submittedName>
        <fullName evidence="1">Uncharacterized protein</fullName>
    </submittedName>
</protein>